<protein>
    <submittedName>
        <fullName evidence="4">Uncharacterized protein</fullName>
    </submittedName>
</protein>
<dbReference type="Proteomes" id="UP001305779">
    <property type="component" value="Unassembled WGS sequence"/>
</dbReference>
<reference evidence="4 5" key="1">
    <citation type="journal article" date="2023" name="G3 (Bethesda)">
        <title>A chromosome-level genome assembly of Zasmidium syzygii isolated from banana leaves.</title>
        <authorList>
            <person name="van Westerhoven A.C."/>
            <person name="Mehrabi R."/>
            <person name="Talebi R."/>
            <person name="Steentjes M.B.F."/>
            <person name="Corcolon B."/>
            <person name="Chong P.A."/>
            <person name="Kema G.H.J."/>
            <person name="Seidl M.F."/>
        </authorList>
    </citation>
    <scope>NUCLEOTIDE SEQUENCE [LARGE SCALE GENOMIC DNA]</scope>
    <source>
        <strain evidence="4 5">P124</strain>
    </source>
</reference>
<feature type="chain" id="PRO_5046538773" evidence="3">
    <location>
        <begin position="23"/>
        <end position="588"/>
    </location>
</feature>
<keyword evidence="3" id="KW-0732">Signal</keyword>
<evidence type="ECO:0000313" key="5">
    <source>
        <dbReference type="Proteomes" id="UP001305779"/>
    </source>
</evidence>
<feature type="region of interest" description="Disordered" evidence="2">
    <location>
        <begin position="205"/>
        <end position="238"/>
    </location>
</feature>
<feature type="compositionally biased region" description="Basic and acidic residues" evidence="2">
    <location>
        <begin position="305"/>
        <end position="324"/>
    </location>
</feature>
<accession>A0ABR0ELL2</accession>
<proteinExistence type="predicted"/>
<feature type="compositionally biased region" description="Polar residues" evidence="2">
    <location>
        <begin position="205"/>
        <end position="230"/>
    </location>
</feature>
<keyword evidence="5" id="KW-1185">Reference proteome</keyword>
<dbReference type="EMBL" id="JAXOVC010000004">
    <property type="protein sequence ID" value="KAK4502387.1"/>
    <property type="molecule type" value="Genomic_DNA"/>
</dbReference>
<name>A0ABR0ELL2_ZASCE</name>
<comment type="caution">
    <text evidence="4">The sequence shown here is derived from an EMBL/GenBank/DDBJ whole genome shotgun (WGS) entry which is preliminary data.</text>
</comment>
<feature type="coiled-coil region" evidence="1">
    <location>
        <begin position="428"/>
        <end position="497"/>
    </location>
</feature>
<keyword evidence="1" id="KW-0175">Coiled coil</keyword>
<feature type="signal peptide" evidence="3">
    <location>
        <begin position="1"/>
        <end position="22"/>
    </location>
</feature>
<feature type="region of interest" description="Disordered" evidence="2">
    <location>
        <begin position="141"/>
        <end position="169"/>
    </location>
</feature>
<organism evidence="4 5">
    <name type="scientific">Zasmidium cellare</name>
    <name type="common">Wine cellar mold</name>
    <name type="synonym">Racodium cellare</name>
    <dbReference type="NCBI Taxonomy" id="395010"/>
    <lineage>
        <taxon>Eukaryota</taxon>
        <taxon>Fungi</taxon>
        <taxon>Dikarya</taxon>
        <taxon>Ascomycota</taxon>
        <taxon>Pezizomycotina</taxon>
        <taxon>Dothideomycetes</taxon>
        <taxon>Dothideomycetidae</taxon>
        <taxon>Mycosphaerellales</taxon>
        <taxon>Mycosphaerellaceae</taxon>
        <taxon>Zasmidium</taxon>
    </lineage>
</organism>
<evidence type="ECO:0000313" key="4">
    <source>
        <dbReference type="EMBL" id="KAK4502387.1"/>
    </source>
</evidence>
<gene>
    <name evidence="4" type="ORF">PRZ48_005812</name>
</gene>
<feature type="region of interest" description="Disordered" evidence="2">
    <location>
        <begin position="299"/>
        <end position="341"/>
    </location>
</feature>
<evidence type="ECO:0000256" key="2">
    <source>
        <dbReference type="SAM" id="MobiDB-lite"/>
    </source>
</evidence>
<evidence type="ECO:0000256" key="1">
    <source>
        <dbReference type="SAM" id="Coils"/>
    </source>
</evidence>
<feature type="compositionally biased region" description="Polar residues" evidence="2">
    <location>
        <begin position="326"/>
        <end position="338"/>
    </location>
</feature>
<feature type="coiled-coil region" evidence="1">
    <location>
        <begin position="260"/>
        <end position="287"/>
    </location>
</feature>
<sequence>MVKPISLGAIFSYLSLIRSATAIPTQLTHAGPLDNSTDLITRGNTPEKNCMYQVARIQTRCAELRQQVRTIYAQVHGSQVELPEDLQCPQISGSVGGSPHHARRAEDPNMPLVVCRNAETRIKMVVEGLEGMLDSLLVQKRSEESHQPGVPSEPEKGLQRRKNSSQRRQLELIVGTVERNIGPARIEHQGLQRLLAECHSDFQSSTAGTDQISRNNSPANGSVHDTSTMNDPLANETETFGDFDQTEEAPSHLEARDDVVTELMDRLNQAEGELETTNENIRQTYLQVKKCYEDAAKISGTQSRSETKSDHEQGADVHNEDRGARASSSETHTPSTENLLLKRNKNQDALIDRLGRESGYWLQVYDTEVGYTRDARRAHLDLLRAQVGKGQQDRDTQTRIIGIESEKDQCLISESQYRTNATMTTMNLDEVKANLLTCAKKLENTEDAKDNATVNAATNGAHYADCSKYLDKQETAYSTLEAENKRIQGELTKMTQERDDRVDDLKKANGDLQLERKTSTALLLDNSNQNVTITGLLSENRDFKKRVAHLEKLQEHVQCRDIHVDQALQQPELCWWNTARLLPGKTAE</sequence>
<evidence type="ECO:0000256" key="3">
    <source>
        <dbReference type="SAM" id="SignalP"/>
    </source>
</evidence>